<feature type="compositionally biased region" description="Polar residues" evidence="5">
    <location>
        <begin position="323"/>
        <end position="334"/>
    </location>
</feature>
<keyword evidence="8" id="KW-1185">Reference proteome</keyword>
<evidence type="ECO:0000313" key="8">
    <source>
        <dbReference type="Proteomes" id="UP000048984"/>
    </source>
</evidence>
<dbReference type="Pfam" id="PF03466">
    <property type="entry name" value="LysR_substrate"/>
    <property type="match status" value="1"/>
</dbReference>
<dbReference type="InterPro" id="IPR036388">
    <property type="entry name" value="WH-like_DNA-bd_sf"/>
</dbReference>
<feature type="domain" description="HTH lysR-type" evidence="6">
    <location>
        <begin position="15"/>
        <end position="72"/>
    </location>
</feature>
<comment type="caution">
    <text evidence="7">The sequence shown here is derived from an EMBL/GenBank/DDBJ whole genome shotgun (WGS) entry which is preliminary data.</text>
</comment>
<dbReference type="Proteomes" id="UP000048984">
    <property type="component" value="Unassembled WGS sequence"/>
</dbReference>
<organism evidence="7 8">
    <name type="scientific">Prosthecodimorpha hirschii</name>
    <dbReference type="NCBI Taxonomy" id="665126"/>
    <lineage>
        <taxon>Bacteria</taxon>
        <taxon>Pseudomonadati</taxon>
        <taxon>Pseudomonadota</taxon>
        <taxon>Alphaproteobacteria</taxon>
        <taxon>Hyphomicrobiales</taxon>
        <taxon>Ancalomicrobiaceae</taxon>
        <taxon>Prosthecodimorpha</taxon>
    </lineage>
</organism>
<evidence type="ECO:0000313" key="7">
    <source>
        <dbReference type="EMBL" id="KPL53274.1"/>
    </source>
</evidence>
<evidence type="ECO:0000256" key="3">
    <source>
        <dbReference type="ARBA" id="ARBA00023125"/>
    </source>
</evidence>
<dbReference type="Gene3D" id="1.10.10.10">
    <property type="entry name" value="Winged helix-like DNA-binding domain superfamily/Winged helix DNA-binding domain"/>
    <property type="match status" value="1"/>
</dbReference>
<dbReference type="InterPro" id="IPR000847">
    <property type="entry name" value="LysR_HTH_N"/>
</dbReference>
<dbReference type="RefSeq" id="WP_054359439.1">
    <property type="nucleotide sequence ID" value="NZ_LJYW01000001.1"/>
</dbReference>
<dbReference type="GO" id="GO:0003700">
    <property type="term" value="F:DNA-binding transcription factor activity"/>
    <property type="evidence" value="ECO:0007669"/>
    <property type="project" value="InterPro"/>
</dbReference>
<dbReference type="SUPFAM" id="SSF46785">
    <property type="entry name" value="Winged helix' DNA-binding domain"/>
    <property type="match status" value="1"/>
</dbReference>
<gene>
    <name evidence="7" type="ORF">ABB55_14520</name>
</gene>
<keyword evidence="2" id="KW-0805">Transcription regulation</keyword>
<dbReference type="InterPro" id="IPR050950">
    <property type="entry name" value="HTH-type_LysR_regulators"/>
</dbReference>
<dbReference type="GO" id="GO:0005829">
    <property type="term" value="C:cytosol"/>
    <property type="evidence" value="ECO:0007669"/>
    <property type="project" value="TreeGrafter"/>
</dbReference>
<dbReference type="PANTHER" id="PTHR30419:SF8">
    <property type="entry name" value="NITROGEN ASSIMILATION TRANSCRIPTIONAL ACTIVATOR-RELATED"/>
    <property type="match status" value="1"/>
</dbReference>
<keyword evidence="4" id="KW-0804">Transcription</keyword>
<dbReference type="InterPro" id="IPR036390">
    <property type="entry name" value="WH_DNA-bd_sf"/>
</dbReference>
<feature type="compositionally biased region" description="Low complexity" evidence="5">
    <location>
        <begin position="313"/>
        <end position="322"/>
    </location>
</feature>
<dbReference type="PROSITE" id="PS50931">
    <property type="entry name" value="HTH_LYSR"/>
    <property type="match status" value="1"/>
</dbReference>
<dbReference type="Pfam" id="PF00126">
    <property type="entry name" value="HTH_1"/>
    <property type="match status" value="1"/>
</dbReference>
<dbReference type="STRING" id="665126.ABB55_14520"/>
<evidence type="ECO:0000256" key="1">
    <source>
        <dbReference type="ARBA" id="ARBA00009437"/>
    </source>
</evidence>
<dbReference type="PANTHER" id="PTHR30419">
    <property type="entry name" value="HTH-TYPE TRANSCRIPTIONAL REGULATOR YBHD"/>
    <property type="match status" value="1"/>
</dbReference>
<dbReference type="SUPFAM" id="SSF53850">
    <property type="entry name" value="Periplasmic binding protein-like II"/>
    <property type="match status" value="1"/>
</dbReference>
<reference evidence="7 8" key="1">
    <citation type="submission" date="2015-09" db="EMBL/GenBank/DDBJ databases">
        <authorList>
            <person name="Jackson K.R."/>
            <person name="Lunt B.L."/>
            <person name="Fisher J.N.B."/>
            <person name="Gardner A.V."/>
            <person name="Bailey M.E."/>
            <person name="Deus L.M."/>
            <person name="Earl A.S."/>
            <person name="Gibby P.D."/>
            <person name="Hartmann K.A."/>
            <person name="Liu J.E."/>
            <person name="Manci A.M."/>
            <person name="Nielsen D.A."/>
            <person name="Solomon M.B."/>
            <person name="Breakwell D.P."/>
            <person name="Burnett S.H."/>
            <person name="Grose J.H."/>
        </authorList>
    </citation>
    <scope>NUCLEOTIDE SEQUENCE [LARGE SCALE GENOMIC DNA]</scope>
    <source>
        <strain evidence="7 8">16</strain>
    </source>
</reference>
<proteinExistence type="inferred from homology"/>
<dbReference type="GO" id="GO:0003677">
    <property type="term" value="F:DNA binding"/>
    <property type="evidence" value="ECO:0007669"/>
    <property type="project" value="UniProtKB-KW"/>
</dbReference>
<protein>
    <recommendedName>
        <fullName evidence="6">HTH lysR-type domain-containing protein</fullName>
    </recommendedName>
</protein>
<evidence type="ECO:0000256" key="5">
    <source>
        <dbReference type="SAM" id="MobiDB-lite"/>
    </source>
</evidence>
<sequence length="334" mass="36735">MSFELPPTPSALARLRFRHLQLIARIAATGNLHRAAEEMNITQPGATKMLQDSEEIFGIPVFERHPRGLTPTEIGAFVIDYARQTIGDQARFFRSLANLKRGGYGMLSVGAIMATGPDILPNALAELKRRRPLMTVVLSTTTSDQLLEALEKTELDLVIGRPTEARHRALFDVEPLALEDLWAFCAADHPLAGRAELTLEETEAFPWVLQQPTSPMRQVIDRTFAAAGLPRLDNLVETTSIFATLHLVLRGGMIAILPHTIVQDAVARGELVRLPIRIDNPLEPYGIIRRRGEALTANAEEFVGILRQMCSKPPAQSASPQPHQGSNGETPGTR</sequence>
<feature type="region of interest" description="Disordered" evidence="5">
    <location>
        <begin position="311"/>
        <end position="334"/>
    </location>
</feature>
<comment type="similarity">
    <text evidence="1">Belongs to the LysR transcriptional regulatory family.</text>
</comment>
<keyword evidence="3" id="KW-0238">DNA-binding</keyword>
<dbReference type="Gene3D" id="3.40.190.290">
    <property type="match status" value="1"/>
</dbReference>
<reference evidence="7 8" key="2">
    <citation type="submission" date="2015-10" db="EMBL/GenBank/DDBJ databases">
        <title>Draft Genome Sequence of Prosthecomicrobium hirschii ATCC 27832.</title>
        <authorList>
            <person name="Daniel J."/>
            <person name="Givan S.A."/>
            <person name="Brun Y.V."/>
            <person name="Brown P.J."/>
        </authorList>
    </citation>
    <scope>NUCLEOTIDE SEQUENCE [LARGE SCALE GENOMIC DNA]</scope>
    <source>
        <strain evidence="7 8">16</strain>
    </source>
</reference>
<evidence type="ECO:0000256" key="2">
    <source>
        <dbReference type="ARBA" id="ARBA00023015"/>
    </source>
</evidence>
<dbReference type="InterPro" id="IPR005119">
    <property type="entry name" value="LysR_subst-bd"/>
</dbReference>
<evidence type="ECO:0000256" key="4">
    <source>
        <dbReference type="ARBA" id="ARBA00023163"/>
    </source>
</evidence>
<name>A0A0P6VN51_9HYPH</name>
<dbReference type="AlphaFoldDB" id="A0A0P6VN51"/>
<evidence type="ECO:0000259" key="6">
    <source>
        <dbReference type="PROSITE" id="PS50931"/>
    </source>
</evidence>
<dbReference type="EMBL" id="LJYW01000001">
    <property type="protein sequence ID" value="KPL53274.1"/>
    <property type="molecule type" value="Genomic_DNA"/>
</dbReference>
<accession>A0A0P6VN51</accession>